<name>A0AAJ5YVT8_9BASI</name>
<evidence type="ECO:0000256" key="2">
    <source>
        <dbReference type="ARBA" id="ARBA00007643"/>
    </source>
</evidence>
<dbReference type="InterPro" id="IPR010756">
    <property type="entry name" value="Tls1-like"/>
</dbReference>
<feature type="region of interest" description="Disordered" evidence="4">
    <location>
        <begin position="101"/>
        <end position="142"/>
    </location>
</feature>
<dbReference type="Pfam" id="PF07052">
    <property type="entry name" value="Hep_59"/>
    <property type="match status" value="1"/>
</dbReference>
<feature type="region of interest" description="Disordered" evidence="4">
    <location>
        <begin position="156"/>
        <end position="188"/>
    </location>
</feature>
<protein>
    <submittedName>
        <fullName evidence="5">Uncharacterized protein</fullName>
    </submittedName>
</protein>
<evidence type="ECO:0000313" key="6">
    <source>
        <dbReference type="Proteomes" id="UP001219567"/>
    </source>
</evidence>
<feature type="compositionally biased region" description="Basic and acidic residues" evidence="4">
    <location>
        <begin position="168"/>
        <end position="188"/>
    </location>
</feature>
<evidence type="ECO:0000313" key="5">
    <source>
        <dbReference type="EMBL" id="WFD00386.1"/>
    </source>
</evidence>
<evidence type="ECO:0000256" key="3">
    <source>
        <dbReference type="ARBA" id="ARBA00023242"/>
    </source>
</evidence>
<dbReference type="PANTHER" id="PTHR13486">
    <property type="entry name" value="TELOMERE LENGTH AND SILENCING PROTEIN 1 TLS1 FAMILY MEMBER"/>
    <property type="match status" value="1"/>
</dbReference>
<dbReference type="Proteomes" id="UP001219567">
    <property type="component" value="Chromosome 4"/>
</dbReference>
<dbReference type="EMBL" id="CP119946">
    <property type="protein sequence ID" value="WFD00386.1"/>
    <property type="molecule type" value="Genomic_DNA"/>
</dbReference>
<comment type="subcellular location">
    <subcellularLocation>
        <location evidence="1">Nucleus</location>
    </subcellularLocation>
</comment>
<accession>A0AAJ5YVT8</accession>
<comment type="similarity">
    <text evidence="2">Belongs to the TLS1 family.</text>
</comment>
<evidence type="ECO:0000256" key="4">
    <source>
        <dbReference type="SAM" id="MobiDB-lite"/>
    </source>
</evidence>
<gene>
    <name evidence="5" type="ORF">MYAM1_003135</name>
</gene>
<sequence length="188" mass="21703">MEYVEKEMQKRGLGSEHDTHEAIQLRIQDPKDVLFSVAEKYRRLQKEAQQAHCDQSKRSTSEEATSTLGAAMLSKVPEVDLGLSARLQNIEATEKAKRKMFELRQSQTENNEKQDDTYSGRIPYFRQVPGAPRDRDRSVPKPGVSLLREARLEAQGIPIHAHPSRSHQRQERASDARVLTEFRKRQRR</sequence>
<dbReference type="PANTHER" id="PTHR13486:SF2">
    <property type="entry name" value="SPLICING FACTOR C9ORF78"/>
    <property type="match status" value="1"/>
</dbReference>
<feature type="region of interest" description="Disordered" evidence="4">
    <location>
        <begin position="45"/>
        <end position="66"/>
    </location>
</feature>
<evidence type="ECO:0000256" key="1">
    <source>
        <dbReference type="ARBA" id="ARBA00004123"/>
    </source>
</evidence>
<dbReference type="AlphaFoldDB" id="A0AAJ5YVT8"/>
<keyword evidence="6" id="KW-1185">Reference proteome</keyword>
<reference evidence="5 6" key="1">
    <citation type="submission" date="2023-03" db="EMBL/GenBank/DDBJ databases">
        <title>Mating type loci evolution in Malassezia.</title>
        <authorList>
            <person name="Coelho M.A."/>
        </authorList>
    </citation>
    <scope>NUCLEOTIDE SEQUENCE [LARGE SCALE GENOMIC DNA]</scope>
    <source>
        <strain evidence="5 6">CBS 9725</strain>
    </source>
</reference>
<dbReference type="GO" id="GO:0005681">
    <property type="term" value="C:spliceosomal complex"/>
    <property type="evidence" value="ECO:0007669"/>
    <property type="project" value="TreeGrafter"/>
</dbReference>
<dbReference type="GO" id="GO:0000398">
    <property type="term" value="P:mRNA splicing, via spliceosome"/>
    <property type="evidence" value="ECO:0007669"/>
    <property type="project" value="TreeGrafter"/>
</dbReference>
<proteinExistence type="inferred from homology"/>
<keyword evidence="3" id="KW-0539">Nucleus</keyword>
<organism evidence="5 6">
    <name type="scientific">Malassezia yamatoensis</name>
    <dbReference type="NCBI Taxonomy" id="253288"/>
    <lineage>
        <taxon>Eukaryota</taxon>
        <taxon>Fungi</taxon>
        <taxon>Dikarya</taxon>
        <taxon>Basidiomycota</taxon>
        <taxon>Ustilaginomycotina</taxon>
        <taxon>Malasseziomycetes</taxon>
        <taxon>Malasseziales</taxon>
        <taxon>Malasseziaceae</taxon>
        <taxon>Malassezia</taxon>
    </lineage>
</organism>